<dbReference type="InterPro" id="IPR038678">
    <property type="entry name" value="Spondin_N_sf"/>
</dbReference>
<dbReference type="PRINTS" id="PR00759">
    <property type="entry name" value="BASICPTASE"/>
</dbReference>
<keyword evidence="7" id="KW-0677">Repeat</keyword>
<dbReference type="PROSITE" id="PS50279">
    <property type="entry name" value="BPTI_KUNITZ_2"/>
    <property type="match status" value="2"/>
</dbReference>
<dbReference type="InterPro" id="IPR002861">
    <property type="entry name" value="Reeler_dom"/>
</dbReference>
<feature type="compositionally biased region" description="Basic and acidic residues" evidence="12">
    <location>
        <begin position="1091"/>
        <end position="1100"/>
    </location>
</feature>
<evidence type="ECO:0000313" key="16">
    <source>
        <dbReference type="EMBL" id="KAK2169317.1"/>
    </source>
</evidence>
<dbReference type="InterPro" id="IPR042307">
    <property type="entry name" value="Reeler_sf"/>
</dbReference>
<evidence type="ECO:0000256" key="5">
    <source>
        <dbReference type="ARBA" id="ARBA00022723"/>
    </source>
</evidence>
<dbReference type="EMBL" id="JAODUP010000011">
    <property type="protein sequence ID" value="KAK2169317.1"/>
    <property type="molecule type" value="Genomic_DNA"/>
</dbReference>
<comment type="subcellular location">
    <subcellularLocation>
        <location evidence="1">Secreted</location>
        <location evidence="1">Extracellular space</location>
        <location evidence="1">Extracellular matrix</location>
    </subcellularLocation>
</comment>
<feature type="compositionally biased region" description="Polar residues" evidence="12">
    <location>
        <begin position="726"/>
        <end position="735"/>
    </location>
</feature>
<keyword evidence="3" id="KW-0964">Secreted</keyword>
<dbReference type="InterPro" id="IPR009465">
    <property type="entry name" value="Spondin_N"/>
</dbReference>
<feature type="compositionally biased region" description="Basic residues" evidence="12">
    <location>
        <begin position="926"/>
        <end position="935"/>
    </location>
</feature>
<dbReference type="InterPro" id="IPR051418">
    <property type="entry name" value="Spondin/Thrombospondin_T1"/>
</dbReference>
<evidence type="ECO:0000256" key="2">
    <source>
        <dbReference type="ARBA" id="ARBA00019594"/>
    </source>
</evidence>
<dbReference type="PANTHER" id="PTHR11311">
    <property type="entry name" value="SPONDIN"/>
    <property type="match status" value="1"/>
</dbReference>
<evidence type="ECO:0000313" key="17">
    <source>
        <dbReference type="Proteomes" id="UP001208570"/>
    </source>
</evidence>
<dbReference type="FunFam" id="2.60.40.2130:FF:000002">
    <property type="entry name" value="Putative Spondin-1"/>
    <property type="match status" value="1"/>
</dbReference>
<evidence type="ECO:0000259" key="13">
    <source>
        <dbReference type="PROSITE" id="PS50279"/>
    </source>
</evidence>
<evidence type="ECO:0000256" key="10">
    <source>
        <dbReference type="ARBA" id="ARBA00023180"/>
    </source>
</evidence>
<dbReference type="Pfam" id="PF00014">
    <property type="entry name" value="Kunitz_BPTI"/>
    <property type="match status" value="2"/>
</dbReference>
<feature type="region of interest" description="Disordered" evidence="12">
    <location>
        <begin position="699"/>
        <end position="759"/>
    </location>
</feature>
<dbReference type="InterPro" id="IPR044004">
    <property type="entry name" value="TSP1_spondin_dom"/>
</dbReference>
<keyword evidence="10" id="KW-0325">Glycoprotein</keyword>
<dbReference type="Gene3D" id="4.10.410.10">
    <property type="entry name" value="Pancreatic trypsin inhibitor Kunitz domain"/>
    <property type="match status" value="2"/>
</dbReference>
<feature type="compositionally biased region" description="Basic and acidic residues" evidence="12">
    <location>
        <begin position="848"/>
        <end position="868"/>
    </location>
</feature>
<dbReference type="Pfam" id="PF00090">
    <property type="entry name" value="TSP_1"/>
    <property type="match status" value="2"/>
</dbReference>
<gene>
    <name evidence="16" type="ORF">LSH36_11g09000</name>
</gene>
<organism evidence="16 17">
    <name type="scientific">Paralvinella palmiformis</name>
    <dbReference type="NCBI Taxonomy" id="53620"/>
    <lineage>
        <taxon>Eukaryota</taxon>
        <taxon>Metazoa</taxon>
        <taxon>Spiralia</taxon>
        <taxon>Lophotrochozoa</taxon>
        <taxon>Annelida</taxon>
        <taxon>Polychaeta</taxon>
        <taxon>Sedentaria</taxon>
        <taxon>Canalipalpata</taxon>
        <taxon>Terebellida</taxon>
        <taxon>Terebelliformia</taxon>
        <taxon>Alvinellidae</taxon>
        <taxon>Paralvinella</taxon>
    </lineage>
</organism>
<dbReference type="PROSITE" id="PS00280">
    <property type="entry name" value="BPTI_KUNITZ_1"/>
    <property type="match status" value="2"/>
</dbReference>
<evidence type="ECO:0000256" key="9">
    <source>
        <dbReference type="ARBA" id="ARBA00023157"/>
    </source>
</evidence>
<evidence type="ECO:0000256" key="6">
    <source>
        <dbReference type="ARBA" id="ARBA00022729"/>
    </source>
</evidence>
<comment type="caution">
    <text evidence="16">The sequence shown here is derived from an EMBL/GenBank/DDBJ whole genome shotgun (WGS) entry which is preliminary data.</text>
</comment>
<dbReference type="CDD" id="cd00109">
    <property type="entry name" value="Kunitz-type"/>
    <property type="match status" value="2"/>
</dbReference>
<dbReference type="NCBIfam" id="NF038123">
    <property type="entry name" value="NF038123_dom"/>
    <property type="match status" value="1"/>
</dbReference>
<feature type="domain" description="Reelin" evidence="14">
    <location>
        <begin position="1"/>
        <end position="152"/>
    </location>
</feature>
<name>A0AAD9KDK1_9ANNE</name>
<dbReference type="GO" id="GO:0046872">
    <property type="term" value="F:metal ion binding"/>
    <property type="evidence" value="ECO:0007669"/>
    <property type="project" value="UniProtKB-KW"/>
</dbReference>
<reference evidence="16" key="1">
    <citation type="journal article" date="2023" name="Mol. Biol. Evol.">
        <title>Third-Generation Sequencing Reveals the Adaptive Role of the Epigenome in Three Deep-Sea Polychaetes.</title>
        <authorList>
            <person name="Perez M."/>
            <person name="Aroh O."/>
            <person name="Sun Y."/>
            <person name="Lan Y."/>
            <person name="Juniper S.K."/>
            <person name="Young C.R."/>
            <person name="Angers B."/>
            <person name="Qian P.Y."/>
        </authorList>
    </citation>
    <scope>NUCLEOTIDE SEQUENCE</scope>
    <source>
        <strain evidence="16">P08H-3</strain>
    </source>
</reference>
<feature type="domain" description="BPTI/Kunitz inhibitor" evidence="13">
    <location>
        <begin position="633"/>
        <end position="683"/>
    </location>
</feature>
<dbReference type="GO" id="GO:0007155">
    <property type="term" value="P:cell adhesion"/>
    <property type="evidence" value="ECO:0007669"/>
    <property type="project" value="UniProtKB-KW"/>
</dbReference>
<feature type="compositionally biased region" description="Polar residues" evidence="12">
    <location>
        <begin position="1104"/>
        <end position="1134"/>
    </location>
</feature>
<dbReference type="InterPro" id="IPR036383">
    <property type="entry name" value="TSP1_rpt_sf"/>
</dbReference>
<dbReference type="GO" id="GO:0031012">
    <property type="term" value="C:extracellular matrix"/>
    <property type="evidence" value="ECO:0007669"/>
    <property type="project" value="TreeGrafter"/>
</dbReference>
<feature type="compositionally biased region" description="Basic and acidic residues" evidence="12">
    <location>
        <begin position="936"/>
        <end position="951"/>
    </location>
</feature>
<accession>A0AAD9KDK1</accession>
<evidence type="ECO:0000256" key="7">
    <source>
        <dbReference type="ARBA" id="ARBA00022737"/>
    </source>
</evidence>
<evidence type="ECO:0000256" key="1">
    <source>
        <dbReference type="ARBA" id="ARBA00004498"/>
    </source>
</evidence>
<keyword evidence="5" id="KW-0479">Metal-binding</keyword>
<feature type="compositionally biased region" description="Basic residues" evidence="12">
    <location>
        <begin position="1041"/>
        <end position="1090"/>
    </location>
</feature>
<protein>
    <recommendedName>
        <fullName evidence="2">Spondin-1</fullName>
    </recommendedName>
    <alternativeName>
        <fullName evidence="11">F-spondin</fullName>
    </alternativeName>
</protein>
<keyword evidence="17" id="KW-1185">Reference proteome</keyword>
<feature type="compositionally biased region" description="Basic and acidic residues" evidence="12">
    <location>
        <begin position="1147"/>
        <end position="1159"/>
    </location>
</feature>
<feature type="compositionally biased region" description="Basic residues" evidence="12">
    <location>
        <begin position="974"/>
        <end position="991"/>
    </location>
</feature>
<dbReference type="SMART" id="SM00209">
    <property type="entry name" value="TSP1"/>
    <property type="match status" value="5"/>
</dbReference>
<evidence type="ECO:0000256" key="11">
    <source>
        <dbReference type="ARBA" id="ARBA00030964"/>
    </source>
</evidence>
<evidence type="ECO:0000259" key="15">
    <source>
        <dbReference type="PROSITE" id="PS51020"/>
    </source>
</evidence>
<feature type="domain" description="Spondin" evidence="15">
    <location>
        <begin position="154"/>
        <end position="347"/>
    </location>
</feature>
<keyword evidence="6" id="KW-0732">Signal</keyword>
<dbReference type="CDD" id="cd08544">
    <property type="entry name" value="Reeler"/>
    <property type="match status" value="1"/>
</dbReference>
<feature type="compositionally biased region" description="Basic and acidic residues" evidence="12">
    <location>
        <begin position="1029"/>
        <end position="1040"/>
    </location>
</feature>
<proteinExistence type="predicted"/>
<keyword evidence="9" id="KW-1015">Disulfide bond</keyword>
<sequence>MTSVALDRPKASSDLYGQVKRIPVHTVVFYEEHQLVIDYLDLNDQRSPITLAGDQIQDAGILKEVDWSSILCMHLSTGATKFAENCPYVVTHIYPNPKAGVEVLWTAPPPGTGCIEFRATVLEYNDIWYKDDGALTVVFCEETGTTENHQSPEMIPDCCACGTAKYQMTFHGTWSHRTHPNQFPQKKRLLHWSNIVGASHSKRYTIWKYGGYATEGIRQVCEFAYTRILEEEMRHHSRDVRTVVKTPGIWWSDPHGLEQTRWARFSVDKKNHLVSMLAMLGPSPDWCVGVSALNLCLPNCTWIGDTEVKLYPWDAGTDDGVTYMSTNKRSNPQQKIHKITNTYPNNPQSPFFSPTPMKSLATLKIHRIHPKIGDEMVCTGTEEDFDRFDDDVEDSDDLTISDAERKKRLLLKEGKCAMSEWSDWSMCSVTCGVGQMFRKRTYLNKDGNEDTCGQPTVESENCIGIETECEKPGEECAVARWSDWSPCSVTCGKGTRERRRFYYDPNDEVHCDRKLVEIEICTAPILDCSKAISMLNFTAICSQPKDVGRCRADFTRYYYDTKEAKCLPFSYTGCRGNSNNFMTLEECLEMCFPVMQEAVLKQEEEESSSDLTDRSEEIGISEDKDDLTATNICSLSSVSGPCKARLTRYYFDKILLTCVPFRYGGCGGNENNFVTESQCMDTCFMVMEDEMRRRRLQQDKQLELEGKQPTTRKKEKPQNEAEKMKLTQTTPSLPSKKNKKGNKHKKHKDDKDAIITSTNGGDKADCVVTEWSGWSTCSSTCGRGYKYKRRAVKQEAKNGGKKCPRKLEKKKRCKMPKCQKGRHQQEVWVTRAEGQGEGHHQNHGLSRGKRDLHNVEESGRNSTEEIFRNDQLTMANEGRKHSIEKKKKLKKDGVARKNKRYKKMKKKKRKRIDILKKKMSATLEKKKSKTLKKKKADTLKKEKPDTTEKKKSNTLKKKKSDTLMRRNTKGDTLKRKKQKSSSFKKKQSKHKTNTEKSGQKNVMKTTETSEQKLGVKKAHNINGTLIDDLTGKVEEKDYRNVTKKVSRGQRTSKRNKMSGDKIKKKTDKHNRGEVKRRKKPAIKGSKKRDHSKSQNKEKVVSGDGLSNKTKVQEEIQVNKTSSSGGHVANVTTTRKQSKHHRNNTSNKGEKFKESNQEKTKKAKRRHHSKTKKKKNVKKSLTKDQHHVGSPVPNEKQFKVRDCIITEWSDWSHCSVTCGRGLQFKRRIIEAVEKNGGKPCPVKLEMRRRCVLTRCPDERCKMSDWGPWTPCPKTCGSGSIQERTRQVISAPDGDTSVCGARIERRYCTLPPCPSQLGRRHGAYRSP</sequence>
<keyword evidence="8" id="KW-0130">Cell adhesion</keyword>
<feature type="compositionally biased region" description="Basic residues" evidence="12">
    <location>
        <begin position="1160"/>
        <end position="1179"/>
    </location>
</feature>
<feature type="compositionally biased region" description="Basic and acidic residues" evidence="12">
    <location>
        <begin position="960"/>
        <end position="973"/>
    </location>
</feature>
<feature type="compositionally biased region" description="Basic residues" evidence="12">
    <location>
        <begin position="882"/>
        <end position="911"/>
    </location>
</feature>
<feature type="compositionally biased region" description="Basic and acidic residues" evidence="12">
    <location>
        <begin position="716"/>
        <end position="725"/>
    </location>
</feature>
<keyword evidence="4" id="KW-0272">Extracellular matrix</keyword>
<evidence type="ECO:0000256" key="4">
    <source>
        <dbReference type="ARBA" id="ARBA00022530"/>
    </source>
</evidence>
<evidence type="ECO:0000256" key="8">
    <source>
        <dbReference type="ARBA" id="ARBA00022889"/>
    </source>
</evidence>
<evidence type="ECO:0000259" key="14">
    <source>
        <dbReference type="PROSITE" id="PS51019"/>
    </source>
</evidence>
<dbReference type="PROSITE" id="PS51019">
    <property type="entry name" value="REELIN"/>
    <property type="match status" value="1"/>
</dbReference>
<dbReference type="Proteomes" id="UP001208570">
    <property type="component" value="Unassembled WGS sequence"/>
</dbReference>
<feature type="compositionally biased region" description="Basic residues" evidence="12">
    <location>
        <begin position="736"/>
        <end position="748"/>
    </location>
</feature>
<dbReference type="PROSITE" id="PS50092">
    <property type="entry name" value="TSP1"/>
    <property type="match status" value="5"/>
</dbReference>
<dbReference type="InterPro" id="IPR000884">
    <property type="entry name" value="TSP1_rpt"/>
</dbReference>
<evidence type="ECO:0000256" key="12">
    <source>
        <dbReference type="SAM" id="MobiDB-lite"/>
    </source>
</evidence>
<dbReference type="Pfam" id="PF19028">
    <property type="entry name" value="TSP1_spondin"/>
    <property type="match status" value="3"/>
</dbReference>
<dbReference type="SMART" id="SM00131">
    <property type="entry name" value="KU"/>
    <property type="match status" value="2"/>
</dbReference>
<evidence type="ECO:0000256" key="3">
    <source>
        <dbReference type="ARBA" id="ARBA00022525"/>
    </source>
</evidence>
<feature type="domain" description="BPTI/Kunitz inhibitor" evidence="13">
    <location>
        <begin position="541"/>
        <end position="591"/>
    </location>
</feature>
<dbReference type="SUPFAM" id="SSF82895">
    <property type="entry name" value="TSP-1 type 1 repeat"/>
    <property type="match status" value="5"/>
</dbReference>
<dbReference type="SUPFAM" id="SSF57362">
    <property type="entry name" value="BPTI-like"/>
    <property type="match status" value="2"/>
</dbReference>
<dbReference type="InterPro" id="IPR002223">
    <property type="entry name" value="Kunitz_BPTI"/>
</dbReference>
<dbReference type="GO" id="GO:0004867">
    <property type="term" value="F:serine-type endopeptidase inhibitor activity"/>
    <property type="evidence" value="ECO:0007669"/>
    <property type="project" value="InterPro"/>
</dbReference>
<dbReference type="Gene3D" id="2.20.100.10">
    <property type="entry name" value="Thrombospondin type-1 (TSP1) repeat"/>
    <property type="match status" value="5"/>
</dbReference>
<dbReference type="PROSITE" id="PS51020">
    <property type="entry name" value="SPONDIN"/>
    <property type="match status" value="1"/>
</dbReference>
<dbReference type="Gene3D" id="2.60.40.2130">
    <property type="entry name" value="F-spondin domain"/>
    <property type="match status" value="1"/>
</dbReference>
<dbReference type="Gene3D" id="2.60.40.4060">
    <property type="entry name" value="Reeler domain"/>
    <property type="match status" value="1"/>
</dbReference>
<feature type="compositionally biased region" description="Polar residues" evidence="12">
    <location>
        <begin position="999"/>
        <end position="1008"/>
    </location>
</feature>
<dbReference type="PANTHER" id="PTHR11311:SF16">
    <property type="entry name" value="SPONDIN-1"/>
    <property type="match status" value="1"/>
</dbReference>
<dbReference type="InterPro" id="IPR020901">
    <property type="entry name" value="Prtase_inh_Kunz-CS"/>
</dbReference>
<dbReference type="InterPro" id="IPR036880">
    <property type="entry name" value="Kunitz_BPTI_sf"/>
</dbReference>
<dbReference type="Pfam" id="PF06468">
    <property type="entry name" value="Spond_N"/>
    <property type="match status" value="1"/>
</dbReference>
<feature type="region of interest" description="Disordered" evidence="12">
    <location>
        <begin position="832"/>
        <end position="1192"/>
    </location>
</feature>